<reference evidence="1 2" key="1">
    <citation type="submission" date="2023-01" db="EMBL/GenBank/DDBJ databases">
        <title>Effects of deletion of Siderophore biosynthase gene in Pseudomonas fragi on quorum sensing and spoliage ability.</title>
        <authorList>
            <person name="Cui F."/>
            <person name="Wang D."/>
            <person name="Liu J."/>
            <person name="Wang Q."/>
            <person name="Li T."/>
            <person name="Li J."/>
        </authorList>
    </citation>
    <scope>NUCLEOTIDE SEQUENCE [LARGE SCALE GENOMIC DNA]</scope>
    <source>
        <strain evidence="1 2">MS-10</strain>
    </source>
</reference>
<protein>
    <submittedName>
        <fullName evidence="1">AlpA family phage regulatory protein</fullName>
    </submittedName>
</protein>
<dbReference type="RefSeq" id="WP_122557635.1">
    <property type="nucleotide sequence ID" value="NZ_JAQJVI010000038.1"/>
</dbReference>
<comment type="caution">
    <text evidence="1">The sequence shown here is derived from an EMBL/GenBank/DDBJ whole genome shotgun (WGS) entry which is preliminary data.</text>
</comment>
<evidence type="ECO:0000313" key="2">
    <source>
        <dbReference type="Proteomes" id="UP001212337"/>
    </source>
</evidence>
<dbReference type="InterPro" id="IPR010260">
    <property type="entry name" value="AlpA"/>
</dbReference>
<organism evidence="1 2">
    <name type="scientific">Pseudomonas fragi</name>
    <dbReference type="NCBI Taxonomy" id="296"/>
    <lineage>
        <taxon>Bacteria</taxon>
        <taxon>Pseudomonadati</taxon>
        <taxon>Pseudomonadota</taxon>
        <taxon>Gammaproteobacteria</taxon>
        <taxon>Pseudomonadales</taxon>
        <taxon>Pseudomonadaceae</taxon>
        <taxon>Pseudomonas</taxon>
    </lineage>
</organism>
<name>A0ABT4WW78_PSEFR</name>
<dbReference type="Gene3D" id="1.10.238.160">
    <property type="match status" value="1"/>
</dbReference>
<dbReference type="Pfam" id="PF05930">
    <property type="entry name" value="Phage_AlpA"/>
    <property type="match status" value="1"/>
</dbReference>
<gene>
    <name evidence="1" type="ORF">PI499_20035</name>
</gene>
<dbReference type="EMBL" id="JAQJVI010000038">
    <property type="protein sequence ID" value="MDA7024158.1"/>
    <property type="molecule type" value="Genomic_DNA"/>
</dbReference>
<proteinExistence type="predicted"/>
<keyword evidence="2" id="KW-1185">Reference proteome</keyword>
<sequence>MSEVLLDRKNLCKKIGFSHTFVYKEMREGRFPRHRKIGSRSRWLESEINDWIKNQKLSY</sequence>
<evidence type="ECO:0000313" key="1">
    <source>
        <dbReference type="EMBL" id="MDA7024158.1"/>
    </source>
</evidence>
<accession>A0ABT4WW78</accession>
<dbReference type="Proteomes" id="UP001212337">
    <property type="component" value="Unassembled WGS sequence"/>
</dbReference>